<accession>A0A5C5V2M9</accession>
<feature type="region of interest" description="Disordered" evidence="1">
    <location>
        <begin position="276"/>
        <end position="305"/>
    </location>
</feature>
<sequence length="305" mass="33316" precursor="true">MSLSARYLSLLTLLAYSACGCALWQTEPTSEPSSLPSSDIADDTVILETTKVRIPTVHEDAIQQMWLEVDEQFMPAAMRSRLYENGIRVGLINYHLPEQVRNLISANSGKAGLNGQSSVLIKDGDVPIAEQRRFRKGKRGELVASDVMPELTCFVKQGDAVTGETYYQAQCRFAILTYPQGDGRVLIELVPEIQHGQPQRKFSSSGDGVFQLAAKPRSEPLTDLTMKAIMAPGETLILGATDELRGVGKSFFTRDDGRRQVLLIRLAASQTDGLFAGDVEKTPEPGGISPIKAESTETYGSVTFD</sequence>
<evidence type="ECO:0000313" key="3">
    <source>
        <dbReference type="EMBL" id="TWT32641.1"/>
    </source>
</evidence>
<protein>
    <recommendedName>
        <fullName evidence="5">Bacterial type II and III secretion system protein</fullName>
    </recommendedName>
</protein>
<organism evidence="3 4">
    <name type="scientific">Blastopirellula retiformator</name>
    <dbReference type="NCBI Taxonomy" id="2527970"/>
    <lineage>
        <taxon>Bacteria</taxon>
        <taxon>Pseudomonadati</taxon>
        <taxon>Planctomycetota</taxon>
        <taxon>Planctomycetia</taxon>
        <taxon>Pirellulales</taxon>
        <taxon>Pirellulaceae</taxon>
        <taxon>Blastopirellula</taxon>
    </lineage>
</organism>
<dbReference type="OrthoDB" id="252515at2"/>
<evidence type="ECO:0000313" key="4">
    <source>
        <dbReference type="Proteomes" id="UP000318878"/>
    </source>
</evidence>
<dbReference type="AlphaFoldDB" id="A0A5C5V2M9"/>
<evidence type="ECO:0000256" key="1">
    <source>
        <dbReference type="SAM" id="MobiDB-lite"/>
    </source>
</evidence>
<feature type="chain" id="PRO_5022678766" description="Bacterial type II and III secretion system protein" evidence="2">
    <location>
        <begin position="23"/>
        <end position="305"/>
    </location>
</feature>
<name>A0A5C5V2M9_9BACT</name>
<dbReference type="Proteomes" id="UP000318878">
    <property type="component" value="Unassembled WGS sequence"/>
</dbReference>
<proteinExistence type="predicted"/>
<reference evidence="3 4" key="1">
    <citation type="submission" date="2019-02" db="EMBL/GenBank/DDBJ databases">
        <title>Deep-cultivation of Planctomycetes and their phenomic and genomic characterization uncovers novel biology.</title>
        <authorList>
            <person name="Wiegand S."/>
            <person name="Jogler M."/>
            <person name="Boedeker C."/>
            <person name="Pinto D."/>
            <person name="Vollmers J."/>
            <person name="Rivas-Marin E."/>
            <person name="Kohn T."/>
            <person name="Peeters S.H."/>
            <person name="Heuer A."/>
            <person name="Rast P."/>
            <person name="Oberbeckmann S."/>
            <person name="Bunk B."/>
            <person name="Jeske O."/>
            <person name="Meyerdierks A."/>
            <person name="Storesund J.E."/>
            <person name="Kallscheuer N."/>
            <person name="Luecker S."/>
            <person name="Lage O.M."/>
            <person name="Pohl T."/>
            <person name="Merkel B.J."/>
            <person name="Hornburger P."/>
            <person name="Mueller R.-W."/>
            <person name="Bruemmer F."/>
            <person name="Labrenz M."/>
            <person name="Spormann A.M."/>
            <person name="Op Den Camp H."/>
            <person name="Overmann J."/>
            <person name="Amann R."/>
            <person name="Jetten M.S.M."/>
            <person name="Mascher T."/>
            <person name="Medema M.H."/>
            <person name="Devos D.P."/>
            <person name="Kaster A.-K."/>
            <person name="Ovreas L."/>
            <person name="Rohde M."/>
            <person name="Galperin M.Y."/>
            <person name="Jogler C."/>
        </authorList>
    </citation>
    <scope>NUCLEOTIDE SEQUENCE [LARGE SCALE GENOMIC DNA]</scope>
    <source>
        <strain evidence="3 4">Enr8</strain>
    </source>
</reference>
<gene>
    <name evidence="3" type="ORF">Enr8_24460</name>
</gene>
<dbReference type="EMBL" id="SJPF01000003">
    <property type="protein sequence ID" value="TWT32641.1"/>
    <property type="molecule type" value="Genomic_DNA"/>
</dbReference>
<evidence type="ECO:0008006" key="5">
    <source>
        <dbReference type="Google" id="ProtNLM"/>
    </source>
</evidence>
<comment type="caution">
    <text evidence="3">The sequence shown here is derived from an EMBL/GenBank/DDBJ whole genome shotgun (WGS) entry which is preliminary data.</text>
</comment>
<keyword evidence="2" id="KW-0732">Signal</keyword>
<feature type="signal peptide" evidence="2">
    <location>
        <begin position="1"/>
        <end position="22"/>
    </location>
</feature>
<dbReference type="RefSeq" id="WP_146431828.1">
    <property type="nucleotide sequence ID" value="NZ_SJPF01000003.1"/>
</dbReference>
<dbReference type="PROSITE" id="PS51257">
    <property type="entry name" value="PROKAR_LIPOPROTEIN"/>
    <property type="match status" value="1"/>
</dbReference>
<evidence type="ECO:0000256" key="2">
    <source>
        <dbReference type="SAM" id="SignalP"/>
    </source>
</evidence>
<feature type="compositionally biased region" description="Polar residues" evidence="1">
    <location>
        <begin position="296"/>
        <end position="305"/>
    </location>
</feature>
<keyword evidence="4" id="KW-1185">Reference proteome</keyword>